<dbReference type="InterPro" id="IPR027628">
    <property type="entry name" value="DotA_TraY"/>
</dbReference>
<keyword evidence="2" id="KW-0472">Membrane</keyword>
<evidence type="ECO:0000256" key="1">
    <source>
        <dbReference type="SAM" id="MobiDB-lite"/>
    </source>
</evidence>
<accession>A0A1D8UYA2</accession>
<feature type="transmembrane region" description="Helical" evidence="2">
    <location>
        <begin position="609"/>
        <end position="632"/>
    </location>
</feature>
<reference evidence="3 4" key="1">
    <citation type="journal article" date="2016" name="Microb. Cell Fact.">
        <title>Dissection of exopolysaccharide biosynthesis in Kozakia baliensis.</title>
        <authorList>
            <person name="Brandt J.U."/>
            <person name="Jakob F."/>
            <person name="Behr J."/>
            <person name="Geissler A.J."/>
            <person name="Vogel R.F."/>
        </authorList>
    </citation>
    <scope>NUCLEOTIDE SEQUENCE [LARGE SCALE GENOMIC DNA]</scope>
    <source>
        <strain evidence="3 4">DSM 14400</strain>
        <plasmid evidence="4">Plasmid pkb14400_1</plasmid>
    </source>
</reference>
<dbReference type="KEGG" id="kba:A0U89_14035"/>
<sequence length="782" mass="81050">MAGGATATAASSTASGSSNSYSVTWSLLDPQDDWAADTIRSVFPVLSSSTSSTNGQTIGNENSVIGTMLGWLSGFVMAIAMAWVTYSWFVTSHRAAETGALLGNNQSHIAFIKLGVASILMFPIATGFNGAQALVVQGSLWGIGMAKTIYHYAIEAIGPDGKVIATPIVPGTKGIVTNLVEDEFCRALINVASNNANMIPAPTGRIIQSATGDSSSNIVSYAYNMAFGDGIPTCGAISLSSPSHGQTNFLGVSVDQASMQQSTLDAVLVSDIRPAVEGIAQRFWASKKTQDLAPLLGVVIAATNDYTSRLSREAAQIKAALQKTLADRSQTLNSWGLGQSDDATNTANRLDSLGWSGAGAYYLEFARLNGQTLSLMTATPNVMTPSYSGLGPALTSDIAPFVQSSHTFLANIKAEVATTDGMDTPGGYSDLYSGAMPGGDGASVLSQLFRSLHLSDSVLQTVVAFLEPSGTDGYWTDPFGNLMGLGNYMITTAVLTMGTASIVSSTPGAIGTAILSVLSGQPEGVIGAGVGHAAMQFFATPVMLGCAALLTPGLMIAFVLPMVPFIMWVAGIAGWLMLVCEAVIAAPLWMLAHMTLNGEGLHGNAKQGYALLFNVLFRPTLMLFGLFLGYFVFDAISWLIHQTFGVAAGFVLAHNWLVTNFIGVWVLVCLFVLIHLTLALMCFRLIAIVPDRVPQMIGFGGAARVDVDAFSRDAAVVGMAGALRTLQTTLQAPNQGGGGGPLSPPGGGGAGDGDSSPPPGTGGTGIAGKLASKNDTTVKKTT</sequence>
<evidence type="ECO:0008006" key="5">
    <source>
        <dbReference type="Google" id="ProtNLM"/>
    </source>
</evidence>
<feature type="compositionally biased region" description="Polar residues" evidence="1">
    <location>
        <begin position="773"/>
        <end position="782"/>
    </location>
</feature>
<proteinExistence type="predicted"/>
<feature type="transmembrane region" description="Helical" evidence="2">
    <location>
        <begin position="664"/>
        <end position="687"/>
    </location>
</feature>
<feature type="compositionally biased region" description="Gly residues" evidence="1">
    <location>
        <begin position="735"/>
        <end position="752"/>
    </location>
</feature>
<keyword evidence="2" id="KW-0812">Transmembrane</keyword>
<organism evidence="3 4">
    <name type="scientific">Kozakia baliensis</name>
    <dbReference type="NCBI Taxonomy" id="153496"/>
    <lineage>
        <taxon>Bacteria</taxon>
        <taxon>Pseudomonadati</taxon>
        <taxon>Pseudomonadota</taxon>
        <taxon>Alphaproteobacteria</taxon>
        <taxon>Acetobacterales</taxon>
        <taxon>Acetobacteraceae</taxon>
        <taxon>Kozakia</taxon>
    </lineage>
</organism>
<keyword evidence="2" id="KW-1133">Transmembrane helix</keyword>
<evidence type="ECO:0000313" key="4">
    <source>
        <dbReference type="Proteomes" id="UP000179145"/>
    </source>
</evidence>
<feature type="transmembrane region" description="Helical" evidence="2">
    <location>
        <begin position="109"/>
        <end position="128"/>
    </location>
</feature>
<feature type="transmembrane region" description="Helical" evidence="2">
    <location>
        <begin position="639"/>
        <end position="658"/>
    </location>
</feature>
<keyword evidence="4" id="KW-1185">Reference proteome</keyword>
<name>A0A1D8UYA2_9PROT</name>
<feature type="transmembrane region" description="Helical" evidence="2">
    <location>
        <begin position="69"/>
        <end position="89"/>
    </location>
</feature>
<dbReference type="EMBL" id="CP014675">
    <property type="protein sequence ID" value="AOX18599.1"/>
    <property type="molecule type" value="Genomic_DNA"/>
</dbReference>
<keyword evidence="3" id="KW-0614">Plasmid</keyword>
<gene>
    <name evidence="3" type="ORF">A0U89_14035</name>
</gene>
<evidence type="ECO:0000256" key="2">
    <source>
        <dbReference type="SAM" id="Phobius"/>
    </source>
</evidence>
<protein>
    <recommendedName>
        <fullName evidence="5">DotA/TraY family protein</fullName>
    </recommendedName>
</protein>
<dbReference type="AlphaFoldDB" id="A0A1D8UYA2"/>
<feature type="transmembrane region" description="Helical" evidence="2">
    <location>
        <begin position="538"/>
        <end position="560"/>
    </location>
</feature>
<dbReference type="Proteomes" id="UP000179145">
    <property type="component" value="Plasmid pKB14400_1"/>
</dbReference>
<dbReference type="NCBIfam" id="TIGR04346">
    <property type="entry name" value="DotA_TraY"/>
    <property type="match status" value="1"/>
</dbReference>
<evidence type="ECO:0000313" key="3">
    <source>
        <dbReference type="EMBL" id="AOX18599.1"/>
    </source>
</evidence>
<geneLocation type="plasmid" evidence="4">
    <name>pkb14400_1</name>
</geneLocation>
<feature type="region of interest" description="Disordered" evidence="1">
    <location>
        <begin position="733"/>
        <end position="782"/>
    </location>
</feature>
<feature type="transmembrane region" description="Helical" evidence="2">
    <location>
        <begin position="567"/>
        <end position="589"/>
    </location>
</feature>